<reference evidence="4 5" key="1">
    <citation type="submission" date="2018-05" db="EMBL/GenBank/DDBJ databases">
        <authorList>
            <person name="Zhang Y.-J."/>
        </authorList>
    </citation>
    <scope>NUCLEOTIDE SEQUENCE [LARGE SCALE GENOMIC DNA]</scope>
    <source>
        <strain evidence="4 5">CY04</strain>
    </source>
</reference>
<gene>
    <name evidence="4" type="ORF">DL239_02325</name>
</gene>
<keyword evidence="3" id="KW-0456">Lyase</keyword>
<dbReference type="PANTHER" id="PTHR42735">
    <property type="match status" value="1"/>
</dbReference>
<dbReference type="Gene3D" id="3.40.640.10">
    <property type="entry name" value="Type I PLP-dependent aspartate aminotransferase-like (Major domain)"/>
    <property type="match status" value="1"/>
</dbReference>
<protein>
    <submittedName>
        <fullName evidence="4">Decarboxylase</fullName>
    </submittedName>
</protein>
<dbReference type="Pfam" id="PF00282">
    <property type="entry name" value="Pyridoxal_deC"/>
    <property type="match status" value="1"/>
</dbReference>
<comment type="cofactor">
    <cofactor evidence="1">
        <name>pyridoxal 5'-phosphate</name>
        <dbReference type="ChEBI" id="CHEBI:597326"/>
    </cofactor>
</comment>
<comment type="caution">
    <text evidence="4">The sequence shown here is derived from an EMBL/GenBank/DDBJ whole genome shotgun (WGS) entry which is preliminary data.</text>
</comment>
<dbReference type="InterPro" id="IPR015424">
    <property type="entry name" value="PyrdxlP-dep_Trfase"/>
</dbReference>
<dbReference type="InterPro" id="IPR050477">
    <property type="entry name" value="GrpII_AminoAcid_Decarb"/>
</dbReference>
<keyword evidence="2" id="KW-0663">Pyridoxal phosphate</keyword>
<dbReference type="SUPFAM" id="SSF53383">
    <property type="entry name" value="PLP-dependent transferases"/>
    <property type="match status" value="1"/>
</dbReference>
<evidence type="ECO:0000256" key="3">
    <source>
        <dbReference type="ARBA" id="ARBA00023239"/>
    </source>
</evidence>
<evidence type="ECO:0000313" key="5">
    <source>
        <dbReference type="Proteomes" id="UP001429564"/>
    </source>
</evidence>
<dbReference type="InterPro" id="IPR015421">
    <property type="entry name" value="PyrdxlP-dep_Trfase_major"/>
</dbReference>
<name>A0ABX0W2E8_9RHOB</name>
<dbReference type="PANTHER" id="PTHR42735:SF4">
    <property type="entry name" value="PYRIDOXAL PHOSPHATE-DEPENDENT DECARBOXYLASE FAMILY PROTEIN"/>
    <property type="match status" value="1"/>
</dbReference>
<evidence type="ECO:0000256" key="1">
    <source>
        <dbReference type="ARBA" id="ARBA00001933"/>
    </source>
</evidence>
<evidence type="ECO:0000313" key="4">
    <source>
        <dbReference type="EMBL" id="NIZ59807.1"/>
    </source>
</evidence>
<dbReference type="EMBL" id="QHLQ01000001">
    <property type="protein sequence ID" value="NIZ59807.1"/>
    <property type="molecule type" value="Genomic_DNA"/>
</dbReference>
<sequence length="774" mass="85301">MTRAPLNDALLKELGQFHLRDRSGELGLNRPGSNVPETWFLGPNAENSTWMSRLVEMALHGNYSYRQEYAKNDPPIFDLNEMAGEKREAFDQSQALLENRLNELLGHLKGSIPLASYRNQSHMYWDVSLPGVIGYIAALLFNQNNVAAEASPVTTMLEIKVCDDLCRMLGYSLPTQDEVADGALKPWGHICCDGSVANAESIWAARNAKYLPIAFAEALRNEPSLACASNLTVQLLDGKRSRFLALDNWQLLNLPLDEVVGLAPRICKTMGISPEALTEVLGNYSVQSLGLVEFHRRFLPDVPAPVIMAPSPAHYSWPKGMALVGLGRQSMRVVAVDLDARMDMVALRRQLDKCLAERQPVMQVVAVIGTTEESAVDPLHDILKIREEYRQLGMEFSVHADAAWGGYFASMLREPLANPEDSAGSPSSHNLTNLVPAGSDAKQDLFTYDGLAVGMHMSDYVRRQYRALQHADTITVDPHKAGFIPYPAGALCYRNGATRDLIAFTAPVVYHGGVDPTTGVYGIEGSKPGAAAAAVWLSHSVIRTDQSGYGRLLGRCIFNSKRLYASLFQLAAEHPTVTVTPLQRLPAEKAGGTPFEIEEQKHILARSVAPRSNSQLLSVFESRPEVFELFRESGSDQSIVTYAFNFRTAEGENSDLQLMNDMNLDIFQQLSIQSYNGGHVPNAEMFVTSSEFSPDTFGQDFVDHYAQRCGVTPSKGMGLVYLISTTQNPWLTETMHNKKSENGNMLPELMKVLSRAAEKAAQKVIRRHGLGEPG</sequence>
<proteinExistence type="predicted"/>
<accession>A0ABX0W2E8</accession>
<dbReference type="Proteomes" id="UP001429564">
    <property type="component" value="Unassembled WGS sequence"/>
</dbReference>
<keyword evidence="5" id="KW-1185">Reference proteome</keyword>
<organism evidence="4 5">
    <name type="scientific">Parasedimentitalea denitrificans</name>
    <dbReference type="NCBI Taxonomy" id="2211118"/>
    <lineage>
        <taxon>Bacteria</taxon>
        <taxon>Pseudomonadati</taxon>
        <taxon>Pseudomonadota</taxon>
        <taxon>Alphaproteobacteria</taxon>
        <taxon>Rhodobacterales</taxon>
        <taxon>Paracoccaceae</taxon>
        <taxon>Parasedimentitalea</taxon>
    </lineage>
</organism>
<dbReference type="InterPro" id="IPR002129">
    <property type="entry name" value="PyrdxlP-dep_de-COase"/>
</dbReference>
<evidence type="ECO:0000256" key="2">
    <source>
        <dbReference type="ARBA" id="ARBA00022898"/>
    </source>
</evidence>